<organism evidence="8 9">
    <name type="scientific">Heterodera schachtii</name>
    <name type="common">Sugarbeet cyst nematode worm</name>
    <name type="synonym">Tylenchus schachtii</name>
    <dbReference type="NCBI Taxonomy" id="97005"/>
    <lineage>
        <taxon>Eukaryota</taxon>
        <taxon>Metazoa</taxon>
        <taxon>Ecdysozoa</taxon>
        <taxon>Nematoda</taxon>
        <taxon>Chromadorea</taxon>
        <taxon>Rhabditida</taxon>
        <taxon>Tylenchina</taxon>
        <taxon>Tylenchomorpha</taxon>
        <taxon>Tylenchoidea</taxon>
        <taxon>Heteroderidae</taxon>
        <taxon>Heteroderinae</taxon>
        <taxon>Heterodera</taxon>
    </lineage>
</organism>
<evidence type="ECO:0000256" key="5">
    <source>
        <dbReference type="RuleBase" id="RU361180"/>
    </source>
</evidence>
<evidence type="ECO:0000256" key="2">
    <source>
        <dbReference type="ARBA" id="ARBA00005615"/>
    </source>
</evidence>
<accession>A0ABD2KAP0</accession>
<dbReference type="Gene3D" id="1.50.10.10">
    <property type="match status" value="1"/>
</dbReference>
<dbReference type="PANTHER" id="PTHR23403:SF1">
    <property type="entry name" value="TREHALASE"/>
    <property type="match status" value="1"/>
</dbReference>
<dbReference type="Proteomes" id="UP001620645">
    <property type="component" value="Unassembled WGS sequence"/>
</dbReference>
<dbReference type="GO" id="GO:0004555">
    <property type="term" value="F:alpha,alpha-trehalase activity"/>
    <property type="evidence" value="ECO:0007669"/>
    <property type="project" value="UniProtKB-EC"/>
</dbReference>
<dbReference type="InterPro" id="IPR038765">
    <property type="entry name" value="Papain-like_cys_pep_sf"/>
</dbReference>
<evidence type="ECO:0000256" key="7">
    <source>
        <dbReference type="SAM" id="SignalP"/>
    </source>
</evidence>
<evidence type="ECO:0000313" key="9">
    <source>
        <dbReference type="Proteomes" id="UP001620645"/>
    </source>
</evidence>
<dbReference type="Gene3D" id="3.90.70.10">
    <property type="entry name" value="Cysteine proteinases"/>
    <property type="match status" value="1"/>
</dbReference>
<feature type="signal peptide" evidence="7">
    <location>
        <begin position="1"/>
        <end position="18"/>
    </location>
</feature>
<comment type="similarity">
    <text evidence="2 5">Belongs to the glycosyl hydrolase 37 family.</text>
</comment>
<dbReference type="PRINTS" id="PR00744">
    <property type="entry name" value="GLHYDRLASE37"/>
</dbReference>
<keyword evidence="5" id="KW-0378">Hydrolase</keyword>
<comment type="caution">
    <text evidence="8">The sequence shown here is derived from an EMBL/GenBank/DDBJ whole genome shotgun (WGS) entry which is preliminary data.</text>
</comment>
<feature type="chain" id="PRO_5044882210" description="Trehalase" evidence="7">
    <location>
        <begin position="19"/>
        <end position="903"/>
    </location>
</feature>
<evidence type="ECO:0000256" key="6">
    <source>
        <dbReference type="SAM" id="MobiDB-lite"/>
    </source>
</evidence>
<dbReference type="InterPro" id="IPR008928">
    <property type="entry name" value="6-hairpin_glycosidase_sf"/>
</dbReference>
<dbReference type="PANTHER" id="PTHR23403">
    <property type="entry name" value="TREHALASE"/>
    <property type="match status" value="1"/>
</dbReference>
<dbReference type="EC" id="3.2.1.28" evidence="3 5"/>
<evidence type="ECO:0000256" key="3">
    <source>
        <dbReference type="ARBA" id="ARBA00012757"/>
    </source>
</evidence>
<keyword evidence="9" id="KW-1185">Reference proteome</keyword>
<name>A0ABD2KAP0_HETSC</name>
<dbReference type="AlphaFoldDB" id="A0ABD2KAP0"/>
<gene>
    <name evidence="8" type="ORF">niasHS_001921</name>
</gene>
<dbReference type="InterPro" id="IPR012341">
    <property type="entry name" value="6hp_glycosidase-like_sf"/>
</dbReference>
<reference evidence="8 9" key="1">
    <citation type="submission" date="2024-10" db="EMBL/GenBank/DDBJ databases">
        <authorList>
            <person name="Kim D."/>
        </authorList>
    </citation>
    <scope>NUCLEOTIDE SEQUENCE [LARGE SCALE GENOMIC DNA]</scope>
    <source>
        <strain evidence="8">Taebaek</strain>
    </source>
</reference>
<proteinExistence type="inferred from homology"/>
<keyword evidence="5" id="KW-0326">Glycosidase</keyword>
<dbReference type="EMBL" id="JBICCN010000037">
    <property type="protein sequence ID" value="KAL3099995.1"/>
    <property type="molecule type" value="Genomic_DNA"/>
</dbReference>
<evidence type="ECO:0000313" key="8">
    <source>
        <dbReference type="EMBL" id="KAL3099995.1"/>
    </source>
</evidence>
<dbReference type="Pfam" id="PF01204">
    <property type="entry name" value="Trehalase"/>
    <property type="match status" value="1"/>
</dbReference>
<dbReference type="InterPro" id="IPR001661">
    <property type="entry name" value="Glyco_hydro_37"/>
</dbReference>
<evidence type="ECO:0000256" key="1">
    <source>
        <dbReference type="ARBA" id="ARBA00001576"/>
    </source>
</evidence>
<evidence type="ECO:0000256" key="4">
    <source>
        <dbReference type="ARBA" id="ARBA00019905"/>
    </source>
</evidence>
<protein>
    <recommendedName>
        <fullName evidence="4 5">Trehalase</fullName>
        <ecNumber evidence="3 5">3.2.1.28</ecNumber>
    </recommendedName>
    <alternativeName>
        <fullName evidence="5">Alpha-trehalose glucohydrolase</fullName>
    </alternativeName>
</protein>
<sequence>MNALTAATFFLRFICAFGLKCFIEFEGNGKLAKNQLDDFDCPLEGQLCLFAQCVDIYGGGIMPTFVGCRQRANDNCTGFLAKCKSLQAEGCCYTCSTDGCNSGWTCGNMSTITSTTTTSTSTTSTLTSTTTTTTTAATTTITTTTPSPPMPSTDGRPIVPSPNESVEPEASTMETEESSIAETDGSYGENDFNIESWGKTNCSLNGIDIAALGIGRPCEEWPDLATIFCDGKILEAVNYWGERTLFMRDSKHFVDRPLLKDAKKVVEEFKTIFEVTEWSKFMVSEMSEAQVDKLAKFVQQNFGMADGALIEHVPEDWVESPPNFKEIKDKKLGKWATELNKMWKEMSKKMPKDMDNKDNQRHSLIHLSNPFFVSGGRFREFRYWDSYWMARGLIASGMMKSVKNMCQNFAEMVNRFGFVPAGGRIYYNKRSQPPFLTFLVYDYFAATGDTKFLKEIMPALEKELNFWQTNRSIQTEVNGKTKTFYQYRADTKLPRSEAFRQDVELVKDIADPMAKAKIWHEIASASESGWDFSSRWIRKDETDKENPWKLKNLMTTKIVPVDLNALICGSFEKMAHLYLQIGDKDKSREYHAKYQVFLADFESLFYKMEHGIWYDFNLESGKLNEAYYGSSTVPLFTRCYDTFDFGTAQRMFDRMEQLDKDNKLISHPFGVPASMIDSSQQWDFPNIMPPSQHMLIEGLRRSKDKKMEDKAFEFAQKWVSANFKLYQSKQNCGRKMWEKITANGGTPGKGGEYNVQIDFGWTIGILLDFLVTFGTKLKLDDVAGVNCEQKQIESEPSVFPNELSDLRSQRLTVAQKKIEEINKSQKYWEAGIYEPLAMLTKEEFKKLLGVPMEEQIGPKNLQLKSVDDHHITQRDAKDLPDEFDARKKWPECADIINIIADQG</sequence>
<keyword evidence="7" id="KW-0732">Signal</keyword>
<dbReference type="SUPFAM" id="SSF48208">
    <property type="entry name" value="Six-hairpin glycosidases"/>
    <property type="match status" value="1"/>
</dbReference>
<comment type="catalytic activity">
    <reaction evidence="1 5">
        <text>alpha,alpha-trehalose + H2O = alpha-D-glucose + beta-D-glucose</text>
        <dbReference type="Rhea" id="RHEA:32675"/>
        <dbReference type="ChEBI" id="CHEBI:15377"/>
        <dbReference type="ChEBI" id="CHEBI:15903"/>
        <dbReference type="ChEBI" id="CHEBI:16551"/>
        <dbReference type="ChEBI" id="CHEBI:17925"/>
        <dbReference type="EC" id="3.2.1.28"/>
    </reaction>
</comment>
<feature type="region of interest" description="Disordered" evidence="6">
    <location>
        <begin position="140"/>
        <end position="187"/>
    </location>
</feature>
<dbReference type="SUPFAM" id="SSF54001">
    <property type="entry name" value="Cysteine proteinases"/>
    <property type="match status" value="1"/>
</dbReference>